<gene>
    <name evidence="3" type="ORF">RDB_LOCUS67517</name>
    <name evidence="4" type="ORF">RhiXN_04405</name>
</gene>
<sequence length="72" mass="7555">MSGRGRVIPALVAIATGVVSGVYIFQPLIIQERDKLVTLNQSPNATNNAPPNITSTISRPDSPPTEDASKPA</sequence>
<evidence type="ECO:0000313" key="3">
    <source>
        <dbReference type="EMBL" id="CAE6432977.1"/>
    </source>
</evidence>
<evidence type="ECO:0000256" key="1">
    <source>
        <dbReference type="SAM" id="MobiDB-lite"/>
    </source>
</evidence>
<feature type="region of interest" description="Disordered" evidence="1">
    <location>
        <begin position="41"/>
        <end position="72"/>
    </location>
</feature>
<dbReference type="EMBL" id="CAJMWR010001746">
    <property type="protein sequence ID" value="CAE6432977.1"/>
    <property type="molecule type" value="Genomic_DNA"/>
</dbReference>
<reference evidence="3" key="2">
    <citation type="submission" date="2021-01" db="EMBL/GenBank/DDBJ databases">
        <authorList>
            <person name="Kaushik A."/>
        </authorList>
    </citation>
    <scope>NUCLEOTIDE SEQUENCE</scope>
    <source>
        <strain evidence="3">AG1-1A</strain>
    </source>
</reference>
<keyword evidence="2" id="KW-0472">Membrane</keyword>
<dbReference type="InterPro" id="IPR057394">
    <property type="entry name" value="PIGBOS1"/>
</dbReference>
<dbReference type="Proteomes" id="UP000650533">
    <property type="component" value="Chromosome 1"/>
</dbReference>
<evidence type="ECO:0000256" key="2">
    <source>
        <dbReference type="SAM" id="Phobius"/>
    </source>
</evidence>
<dbReference type="EMBL" id="CP059658">
    <property type="protein sequence ID" value="QRW16404.1"/>
    <property type="molecule type" value="Genomic_DNA"/>
</dbReference>
<dbReference type="Proteomes" id="UP000663840">
    <property type="component" value="Unassembled WGS sequence"/>
</dbReference>
<dbReference type="AlphaFoldDB" id="A0A8H2XSF4"/>
<organism evidence="3 5">
    <name type="scientific">Rhizoctonia solani</name>
    <dbReference type="NCBI Taxonomy" id="456999"/>
    <lineage>
        <taxon>Eukaryota</taxon>
        <taxon>Fungi</taxon>
        <taxon>Dikarya</taxon>
        <taxon>Basidiomycota</taxon>
        <taxon>Agaricomycotina</taxon>
        <taxon>Agaricomycetes</taxon>
        <taxon>Cantharellales</taxon>
        <taxon>Ceratobasidiaceae</taxon>
        <taxon>Rhizoctonia</taxon>
    </lineage>
</organism>
<accession>A0A8H2XSF4</accession>
<keyword evidence="2" id="KW-1133">Transmembrane helix</keyword>
<reference evidence="4" key="1">
    <citation type="submission" date="2020-05" db="EMBL/GenBank/DDBJ databases">
        <title>Evolutionary and genomic comparisons of hybrid uninucleate and nonhybrid Rhizoctonia fungi.</title>
        <authorList>
            <person name="Li C."/>
            <person name="Chen X."/>
        </authorList>
    </citation>
    <scope>NUCLEOTIDE SEQUENCE</scope>
    <source>
        <strain evidence="4">AG-1 IA</strain>
    </source>
</reference>
<evidence type="ECO:0000313" key="5">
    <source>
        <dbReference type="Proteomes" id="UP000663840"/>
    </source>
</evidence>
<feature type="compositionally biased region" description="Low complexity" evidence="1">
    <location>
        <begin position="42"/>
        <end position="57"/>
    </location>
</feature>
<proteinExistence type="predicted"/>
<dbReference type="Pfam" id="PF23670">
    <property type="entry name" value="PIGBOS1"/>
    <property type="match status" value="1"/>
</dbReference>
<feature type="transmembrane region" description="Helical" evidence="2">
    <location>
        <begin position="6"/>
        <end position="25"/>
    </location>
</feature>
<keyword evidence="2" id="KW-0812">Transmembrane</keyword>
<evidence type="ECO:0000313" key="4">
    <source>
        <dbReference type="EMBL" id="QRW16404.1"/>
    </source>
</evidence>
<name>A0A8H2XSF4_9AGAM</name>
<dbReference type="OrthoDB" id="10447927at2759"/>
<protein>
    <submittedName>
        <fullName evidence="3">Uncharacterized protein</fullName>
    </submittedName>
</protein>